<feature type="domain" description="Effector-associated" evidence="2">
    <location>
        <begin position="24"/>
        <end position="102"/>
    </location>
</feature>
<sequence length="517" mass="55950">MTTDTGLGESERARGSRVLLGLTNALCELGCMEDAQGRLHFAVVLGDLLGGQVDLRGVKLREDVVLLVRAALNTAGGERVLVEVVRILEGDLAGDELDRLLDELLGRPPTPAGPGLLAGPVISREDELGARAVLARGELPATRLRDALVEELNGLDLPIGLTPDQLLSHVLGWTAQLDGLPPAVLLVDHAARLAATPAHRAALTTWADDWAGRAGLTEELEERRRAAPTTPRDPDIPCCLVIAVEPARDGTRDIVVRPWLNTVPGQWNPQPGEPAYTTLDDLGTAVERALRQGTRLWTAPREPDASGRRPPPPYIEFVLPYDLLNHDVAGLTHRVGDGQPLPLSLKYGVHLRSLERMCSDDMVIRDQWRQRWHTLREQGVAVHGWRERDGLRLDAWQAGLAGEARHTAVVLDAPSGTGALAALKAAIAEGIGLAVWDRRGVFAEERREVVTALFAAAQTPARIPTAVHLLRKNAESDGQGPGELLGRHIGFFWDDPTRPIDFQPIDPGDLASEEAPA</sequence>
<reference evidence="4 5" key="1">
    <citation type="submission" date="2014-02" db="EMBL/GenBank/DDBJ databases">
        <title>The genome announcement of Streptomyces toyocaensis NRRL15009.</title>
        <authorList>
            <person name="Hong H.-J."/>
            <person name="Kwun M.J."/>
        </authorList>
    </citation>
    <scope>NUCLEOTIDE SEQUENCE [LARGE SCALE GENOMIC DNA]</scope>
    <source>
        <strain evidence="4 5">NRRL 15009</strain>
    </source>
</reference>
<dbReference type="RefSeq" id="WP_037930280.1">
    <property type="nucleotide sequence ID" value="NZ_JBFADL010000002.1"/>
</dbReference>
<dbReference type="InterPro" id="IPR045450">
    <property type="entry name" value="VMAP_C"/>
</dbReference>
<feature type="domain" description="vWA-MoxR associated protein middle region 0" evidence="1">
    <location>
        <begin position="124"/>
        <end position="225"/>
    </location>
</feature>
<dbReference type="Pfam" id="PF20028">
    <property type="entry name" value="VMAP-C"/>
    <property type="match status" value="1"/>
</dbReference>
<dbReference type="EMBL" id="JFCB01000004">
    <property type="protein sequence ID" value="KES07848.1"/>
    <property type="molecule type" value="Genomic_DNA"/>
</dbReference>
<dbReference type="STRING" id="55952.BU52_07965"/>
<dbReference type="InterPro" id="IPR045431">
    <property type="entry name" value="EAD2"/>
</dbReference>
<proteinExistence type="predicted"/>
<protein>
    <submittedName>
        <fullName evidence="4">Uncharacterized protein</fullName>
    </submittedName>
</protein>
<dbReference type="Proteomes" id="UP000028341">
    <property type="component" value="Unassembled WGS sequence"/>
</dbReference>
<name>A0A081XWC5_STRTO</name>
<comment type="caution">
    <text evidence="4">The sequence shown here is derived from an EMBL/GenBank/DDBJ whole genome shotgun (WGS) entry which is preliminary data.</text>
</comment>
<organism evidence="4 5">
    <name type="scientific">Streptomyces toyocaensis</name>
    <dbReference type="NCBI Taxonomy" id="55952"/>
    <lineage>
        <taxon>Bacteria</taxon>
        <taxon>Bacillati</taxon>
        <taxon>Actinomycetota</taxon>
        <taxon>Actinomycetes</taxon>
        <taxon>Kitasatosporales</taxon>
        <taxon>Streptomycetaceae</taxon>
        <taxon>Streptomyces</taxon>
    </lineage>
</organism>
<dbReference type="InterPro" id="IPR045555">
    <property type="entry name" value="VMAP-M0"/>
</dbReference>
<dbReference type="Pfam" id="PF19956">
    <property type="entry name" value="EAD2"/>
    <property type="match status" value="1"/>
</dbReference>
<evidence type="ECO:0000313" key="4">
    <source>
        <dbReference type="EMBL" id="KES07848.1"/>
    </source>
</evidence>
<feature type="domain" description="vWA-MoxR associated protein C-terminal" evidence="3">
    <location>
        <begin position="256"/>
        <end position="496"/>
    </location>
</feature>
<evidence type="ECO:0000313" key="5">
    <source>
        <dbReference type="Proteomes" id="UP000028341"/>
    </source>
</evidence>
<evidence type="ECO:0000259" key="2">
    <source>
        <dbReference type="Pfam" id="PF19956"/>
    </source>
</evidence>
<evidence type="ECO:0000259" key="3">
    <source>
        <dbReference type="Pfam" id="PF20028"/>
    </source>
</evidence>
<keyword evidence="5" id="KW-1185">Reference proteome</keyword>
<dbReference type="Pfam" id="PF19916">
    <property type="entry name" value="VMAP-M0"/>
    <property type="match status" value="1"/>
</dbReference>
<gene>
    <name evidence="4" type="ORF">BU52_07965</name>
</gene>
<dbReference type="eggNOG" id="ENOG5032TJ5">
    <property type="taxonomic scope" value="Bacteria"/>
</dbReference>
<evidence type="ECO:0000259" key="1">
    <source>
        <dbReference type="Pfam" id="PF19916"/>
    </source>
</evidence>
<accession>A0A081XWC5</accession>
<dbReference type="AlphaFoldDB" id="A0A081XWC5"/>
<dbReference type="OrthoDB" id="3867284at2"/>